<feature type="transmembrane region" description="Helical" evidence="10">
    <location>
        <begin position="38"/>
        <end position="58"/>
    </location>
</feature>
<evidence type="ECO:0000256" key="3">
    <source>
        <dbReference type="ARBA" id="ARBA00007222"/>
    </source>
</evidence>
<dbReference type="InterPro" id="IPR032421">
    <property type="entry name" value="PMT_4TMC"/>
</dbReference>
<feature type="transmembrane region" description="Helical" evidence="10">
    <location>
        <begin position="168"/>
        <end position="186"/>
    </location>
</feature>
<name>A0A9X4M0Z0_9ACTN</name>
<keyword evidence="6 10" id="KW-0812">Transmembrane</keyword>
<protein>
    <recommendedName>
        <fullName evidence="9 10">Polyprenol-phosphate-mannose--protein mannosyltransferase</fullName>
        <ecNumber evidence="10">2.4.1.-</ecNumber>
    </recommendedName>
</protein>
<evidence type="ECO:0000313" key="15">
    <source>
        <dbReference type="Proteomes" id="UP001152755"/>
    </source>
</evidence>
<dbReference type="PANTHER" id="PTHR10050:SF46">
    <property type="entry name" value="PROTEIN O-MANNOSYL-TRANSFERASE 2"/>
    <property type="match status" value="1"/>
</dbReference>
<keyword evidence="7 10" id="KW-1133">Transmembrane helix</keyword>
<dbReference type="Pfam" id="PF16192">
    <property type="entry name" value="PMT_4TMC"/>
    <property type="match status" value="1"/>
</dbReference>
<dbReference type="EC" id="2.4.1.-" evidence="10"/>
<dbReference type="GO" id="GO:0004169">
    <property type="term" value="F:dolichyl-phosphate-mannose-protein mannosyltransferase activity"/>
    <property type="evidence" value="ECO:0007669"/>
    <property type="project" value="UniProtKB-UniRule"/>
</dbReference>
<dbReference type="InterPro" id="IPR027005">
    <property type="entry name" value="PMT-like"/>
</dbReference>
<dbReference type="GO" id="GO:0005886">
    <property type="term" value="C:plasma membrane"/>
    <property type="evidence" value="ECO:0007669"/>
    <property type="project" value="UniProtKB-SubCell"/>
</dbReference>
<feature type="transmembrane region" description="Helical" evidence="10">
    <location>
        <begin position="237"/>
        <end position="254"/>
    </location>
</feature>
<comment type="function">
    <text evidence="10">Protein O-mannosyltransferase that catalyzes the transfer of a single mannose residue from a polyprenol phospho-mannosyl lipidic donor to the hydroxyl group of selected serine and threonine residues in acceptor proteins.</text>
</comment>
<dbReference type="Pfam" id="PF02366">
    <property type="entry name" value="PMT"/>
    <property type="match status" value="1"/>
</dbReference>
<evidence type="ECO:0000256" key="9">
    <source>
        <dbReference type="ARBA" id="ARBA00093617"/>
    </source>
</evidence>
<evidence type="ECO:0000256" key="8">
    <source>
        <dbReference type="ARBA" id="ARBA00023136"/>
    </source>
</evidence>
<evidence type="ECO:0000256" key="6">
    <source>
        <dbReference type="ARBA" id="ARBA00022692"/>
    </source>
</evidence>
<feature type="domain" description="ArnT-like N-terminal" evidence="12">
    <location>
        <begin position="116"/>
        <end position="293"/>
    </location>
</feature>
<feature type="transmembrane region" description="Helical" evidence="10">
    <location>
        <begin position="275"/>
        <end position="295"/>
    </location>
</feature>
<evidence type="ECO:0000259" key="13">
    <source>
        <dbReference type="Pfam" id="PF16192"/>
    </source>
</evidence>
<evidence type="ECO:0000256" key="1">
    <source>
        <dbReference type="ARBA" id="ARBA00004127"/>
    </source>
</evidence>
<dbReference type="InterPro" id="IPR003342">
    <property type="entry name" value="ArnT-like_N"/>
</dbReference>
<dbReference type="AlphaFoldDB" id="A0A9X4M0Z0"/>
<feature type="transmembrane region" description="Helical" evidence="10">
    <location>
        <begin position="475"/>
        <end position="495"/>
    </location>
</feature>
<keyword evidence="4 10" id="KW-0328">Glycosyltransferase</keyword>
<comment type="similarity">
    <text evidence="3 10">Belongs to the glycosyltransferase 39 family.</text>
</comment>
<feature type="transmembrane region" description="Helical" evidence="10">
    <location>
        <begin position="144"/>
        <end position="162"/>
    </location>
</feature>
<proteinExistence type="inferred from homology"/>
<dbReference type="GO" id="GO:0012505">
    <property type="term" value="C:endomembrane system"/>
    <property type="evidence" value="ECO:0007669"/>
    <property type="project" value="UniProtKB-SubCell"/>
</dbReference>
<comment type="caution">
    <text evidence="14">The sequence shown here is derived from an EMBL/GenBank/DDBJ whole genome shotgun (WGS) entry which is preliminary data.</text>
</comment>
<keyword evidence="10" id="KW-1003">Cell membrane</keyword>
<evidence type="ECO:0000259" key="12">
    <source>
        <dbReference type="Pfam" id="PF02366"/>
    </source>
</evidence>
<feature type="transmembrane region" description="Helical" evidence="10">
    <location>
        <begin position="393"/>
        <end position="410"/>
    </location>
</feature>
<organism evidence="14 15">
    <name type="scientific">Speluncibacter jeojiensis</name>
    <dbReference type="NCBI Taxonomy" id="2710754"/>
    <lineage>
        <taxon>Bacteria</taxon>
        <taxon>Bacillati</taxon>
        <taxon>Actinomycetota</taxon>
        <taxon>Actinomycetes</taxon>
        <taxon>Mycobacteriales</taxon>
        <taxon>Speluncibacteraceae</taxon>
        <taxon>Speluncibacter</taxon>
    </lineage>
</organism>
<evidence type="ECO:0000256" key="4">
    <source>
        <dbReference type="ARBA" id="ARBA00022676"/>
    </source>
</evidence>
<accession>A0A9X4M0Z0</accession>
<feature type="transmembrane region" description="Helical" evidence="10">
    <location>
        <begin position="116"/>
        <end position="137"/>
    </location>
</feature>
<keyword evidence="15" id="KW-1185">Reference proteome</keyword>
<dbReference type="RefSeq" id="WP_332519841.1">
    <property type="nucleotide sequence ID" value="NZ_JANRHA010000005.1"/>
</dbReference>
<evidence type="ECO:0000313" key="14">
    <source>
        <dbReference type="EMBL" id="MDG3014789.1"/>
    </source>
</evidence>
<dbReference type="EMBL" id="JANRHA010000005">
    <property type="protein sequence ID" value="MDG3014789.1"/>
    <property type="molecule type" value="Genomic_DNA"/>
</dbReference>
<feature type="transmembrane region" description="Helical" evidence="10">
    <location>
        <begin position="440"/>
        <end position="463"/>
    </location>
</feature>
<dbReference type="PANTHER" id="PTHR10050">
    <property type="entry name" value="DOLICHYL-PHOSPHATE-MANNOSE--PROTEIN MANNOSYLTRANSFERASE"/>
    <property type="match status" value="1"/>
</dbReference>
<evidence type="ECO:0000256" key="11">
    <source>
        <dbReference type="SAM" id="MobiDB-lite"/>
    </source>
</evidence>
<feature type="region of interest" description="Disordered" evidence="11">
    <location>
        <begin position="1"/>
        <end position="26"/>
    </location>
</feature>
<feature type="transmembrane region" description="Helical" evidence="10">
    <location>
        <begin position="417"/>
        <end position="434"/>
    </location>
</feature>
<feature type="domain" description="Protein O-mannosyl-transferase C-terminal four TM" evidence="13">
    <location>
        <begin position="325"/>
        <end position="517"/>
    </location>
</feature>
<evidence type="ECO:0000256" key="10">
    <source>
        <dbReference type="RuleBase" id="RU367007"/>
    </source>
</evidence>
<comment type="pathway">
    <text evidence="2 10">Protein modification; protein glycosylation.</text>
</comment>
<gene>
    <name evidence="14" type="ORF">NVS88_09490</name>
</gene>
<evidence type="ECO:0000256" key="7">
    <source>
        <dbReference type="ARBA" id="ARBA00022989"/>
    </source>
</evidence>
<evidence type="ECO:0000256" key="5">
    <source>
        <dbReference type="ARBA" id="ARBA00022679"/>
    </source>
</evidence>
<keyword evidence="8 10" id="KW-0472">Membrane</keyword>
<keyword evidence="5 10" id="KW-0808">Transferase</keyword>
<comment type="subcellular location">
    <subcellularLocation>
        <location evidence="10">Cell membrane</location>
    </subcellularLocation>
    <subcellularLocation>
        <location evidence="1">Endomembrane system</location>
        <topology evidence="1">Multi-pass membrane protein</topology>
    </subcellularLocation>
</comment>
<reference evidence="14" key="1">
    <citation type="submission" date="2022-08" db="EMBL/GenBank/DDBJ databases">
        <title>Genome analysis of Corynebacteriales strain.</title>
        <authorList>
            <person name="Lee S.D."/>
        </authorList>
    </citation>
    <scope>NUCLEOTIDE SEQUENCE</scope>
    <source>
        <strain evidence="14">D3-21</strain>
    </source>
</reference>
<sequence>MTDAADKPPCPPEDTPVTSPQPLAPAPDFGPTDRFRGWVVTLVLTAIAAATRFVLLGYPTDAGTPVFDEKHYVPQAWQMLHGGWIEDNPGYELVVHPPLAKQLIAIGEAIFGYTGFGWRFASAVVGTVLVLLVIRIARRMARSTLVGAIAGILVIADGVTFVSSRLGMLDIFQALFVVAAFGALIVDRDQVRRRLHRVWVEGRIADTPLGPRLGFRWWRFTTGVMLGLACACKWGGLYYVAFFGLLCVGFDVAARRAYGVQRPWLGTFVRDSWRSVASLVVLPLGLYLASFWAWFASEIGVDRHVVGYKVGTDGDFSFVPAALRGLWYYSGNVLNFHEHLTNSAGYHHPWESKPWTWPMGLRPMLYYFAQGPQVKGCDANECVRAMMLVGTPAMWWLAVPLLAWATWCTVVRRDWRFAAALVGYLAGFLPWFLNLDRQMYYFYAVPMAPFMVILLALTLGQILGRARAHPERRTLGLMLVSGYVALVVVNFIWLWPILTAGALTPEQWQQQLWLPSWR</sequence>
<dbReference type="Proteomes" id="UP001152755">
    <property type="component" value="Unassembled WGS sequence"/>
</dbReference>
<evidence type="ECO:0000256" key="2">
    <source>
        <dbReference type="ARBA" id="ARBA00004922"/>
    </source>
</evidence>